<protein>
    <submittedName>
        <fullName evidence="1">Uncharacterized protein</fullName>
    </submittedName>
</protein>
<name>A0A7G1HTT6_9BACT</name>
<dbReference type="AlphaFoldDB" id="A0A7G1HTT6"/>
<accession>A0A7G1HTT6</accession>
<dbReference type="Proteomes" id="UP000594042">
    <property type="component" value="Chromosome"/>
</dbReference>
<sequence length="225" mass="26188">MKRILFFVVLLVTSISLFAQKDITKFMGIPIDGFKHEMIQKLKGKGFVSSASDKNILKGEFNGIQVDVHVVTNNNKVYRIMLCDAHQMDETSIKIRFNKLCQQFKNNSNYVSIDDYTIADDEDIAYELTVHDKRYEAVFYQKPLAIDSTEIAEKLKETVLSKYTQQELDNPTEEIQKDIYKMSLDYAIEIVLKKPVWFMISEFAGGYYITMFYDNEYNRANGEEL</sequence>
<keyword evidence="2" id="KW-1185">Reference proteome</keyword>
<organism evidence="1 2">
    <name type="scientific">Coprobacter secundus subsp. similis</name>
    <dbReference type="NCBI Taxonomy" id="2751153"/>
    <lineage>
        <taxon>Bacteria</taxon>
        <taxon>Pseudomonadati</taxon>
        <taxon>Bacteroidota</taxon>
        <taxon>Bacteroidia</taxon>
        <taxon>Bacteroidales</taxon>
        <taxon>Barnesiellaceae</taxon>
        <taxon>Coprobacter</taxon>
    </lineage>
</organism>
<reference evidence="2" key="1">
    <citation type="submission" date="2020-07" db="EMBL/GenBank/DDBJ databases">
        <title>Complete genome sequencing of Coprobacter sp. strain 2CBH44.</title>
        <authorList>
            <person name="Sakamoto M."/>
            <person name="Murakami T."/>
            <person name="Mori H."/>
        </authorList>
    </citation>
    <scope>NUCLEOTIDE SEQUENCE [LARGE SCALE GENOMIC DNA]</scope>
    <source>
        <strain evidence="2">2CBH44</strain>
    </source>
</reference>
<evidence type="ECO:0000313" key="2">
    <source>
        <dbReference type="Proteomes" id="UP000594042"/>
    </source>
</evidence>
<dbReference type="KEGG" id="copr:Cop2CBH44_01870"/>
<gene>
    <name evidence="1" type="ORF">Cop2CBH44_01870</name>
</gene>
<dbReference type="RefSeq" id="WP_200755377.1">
    <property type="nucleotide sequence ID" value="NZ_AP023322.1"/>
</dbReference>
<dbReference type="EMBL" id="AP023322">
    <property type="protein sequence ID" value="BCI61834.1"/>
    <property type="molecule type" value="Genomic_DNA"/>
</dbReference>
<proteinExistence type="predicted"/>
<evidence type="ECO:0000313" key="1">
    <source>
        <dbReference type="EMBL" id="BCI61834.1"/>
    </source>
</evidence>